<evidence type="ECO:0000313" key="2">
    <source>
        <dbReference type="Proteomes" id="UP000827976"/>
    </source>
</evidence>
<accession>A0ACB7UR11</accession>
<dbReference type="EMBL" id="CM037024">
    <property type="protein sequence ID" value="KAH7663071.1"/>
    <property type="molecule type" value="Genomic_DNA"/>
</dbReference>
<protein>
    <submittedName>
        <fullName evidence="1">Short-chain dehydrogenase/reductase SDR protein</fullName>
        <ecNumber evidence="1">1.1.1.248</ecNumber>
    </submittedName>
</protein>
<gene>
    <name evidence="1" type="ORF">IHE45_14G028600</name>
</gene>
<dbReference type="EC" id="1.1.1.248" evidence="1"/>
<sequence>MEGEASKRIAVVTGANQGIGLEIVKQLASNGIMVLLTAIDEKRGTEAVEMLKDSGFSDVVSHQLDVSDTASIATLADFIKTQFGKLDILVNNAAVLGILLDLQDLDSSTKESMKQGGLPVFLKLLAAAVQDYEKAEECLNINYYGTKKVIDALMPLLQLSHSPRIVNISSEGGKLQRIPSERIRREFSDVDGLSEEKLDELLQQFLSDFKAKNLEEHGWPTILSAYMISKVALNALTRILSKKYPKVCINCVHPGFVKTDITFNTGTETVEQGAKEYSKNMEGEASKRIAVVTGANRGIGLEIVKQLASNGIMVLLTARDEKRGNEAVEKLKDSGFSDVVFHQLDVSDGASIASLADFIKTEFGKLDILVNNAAVSGISVDLQDLDSSTKESIEQGGLPGFFKLLAAAVEDYERAEECLNINYYGAKNIINALLPLLQLSFSPRIVNVSSGGGKLQHIPSESIRREFGDADDLNEDKLDELLQRFLSDFKAKNLEENGWPTILSAYIISKAALNALTRILAKKYPKFCINCVHPGYVNTEMNFKTGTETVEEGAKGPVMLALFPDGGPSGFFYDHTSVSSFE</sequence>
<evidence type="ECO:0000313" key="1">
    <source>
        <dbReference type="EMBL" id="KAH7663071.1"/>
    </source>
</evidence>
<reference evidence="2" key="1">
    <citation type="journal article" date="2022" name="Nat. Commun.">
        <title>Chromosome evolution and the genetic basis of agronomically important traits in greater yam.</title>
        <authorList>
            <person name="Bredeson J.V."/>
            <person name="Lyons J.B."/>
            <person name="Oniyinde I.O."/>
            <person name="Okereke N.R."/>
            <person name="Kolade O."/>
            <person name="Nnabue I."/>
            <person name="Nwadili C.O."/>
            <person name="Hribova E."/>
            <person name="Parker M."/>
            <person name="Nwogha J."/>
            <person name="Shu S."/>
            <person name="Carlson J."/>
            <person name="Kariba R."/>
            <person name="Muthemba S."/>
            <person name="Knop K."/>
            <person name="Barton G.J."/>
            <person name="Sherwood A.V."/>
            <person name="Lopez-Montes A."/>
            <person name="Asiedu R."/>
            <person name="Jamnadass R."/>
            <person name="Muchugi A."/>
            <person name="Goodstein D."/>
            <person name="Egesi C.N."/>
            <person name="Featherston J."/>
            <person name="Asfaw A."/>
            <person name="Simpson G.G."/>
            <person name="Dolezel J."/>
            <person name="Hendre P.S."/>
            <person name="Van Deynze A."/>
            <person name="Kumar P.L."/>
            <person name="Obidiegwu J.E."/>
            <person name="Bhattacharjee R."/>
            <person name="Rokhsar D.S."/>
        </authorList>
    </citation>
    <scope>NUCLEOTIDE SEQUENCE [LARGE SCALE GENOMIC DNA]</scope>
    <source>
        <strain evidence="2">cv. TDa95/00328</strain>
    </source>
</reference>
<proteinExistence type="predicted"/>
<organism evidence="1 2">
    <name type="scientific">Dioscorea alata</name>
    <name type="common">Purple yam</name>
    <dbReference type="NCBI Taxonomy" id="55571"/>
    <lineage>
        <taxon>Eukaryota</taxon>
        <taxon>Viridiplantae</taxon>
        <taxon>Streptophyta</taxon>
        <taxon>Embryophyta</taxon>
        <taxon>Tracheophyta</taxon>
        <taxon>Spermatophyta</taxon>
        <taxon>Magnoliopsida</taxon>
        <taxon>Liliopsida</taxon>
        <taxon>Dioscoreales</taxon>
        <taxon>Dioscoreaceae</taxon>
        <taxon>Dioscorea</taxon>
    </lineage>
</organism>
<dbReference type="Proteomes" id="UP000827976">
    <property type="component" value="Chromosome 14"/>
</dbReference>
<comment type="caution">
    <text evidence="1">The sequence shown here is derived from an EMBL/GenBank/DDBJ whole genome shotgun (WGS) entry which is preliminary data.</text>
</comment>
<keyword evidence="1" id="KW-0560">Oxidoreductase</keyword>
<keyword evidence="2" id="KW-1185">Reference proteome</keyword>
<name>A0ACB7UR11_DIOAL</name>